<dbReference type="Pfam" id="PF01925">
    <property type="entry name" value="TauE"/>
    <property type="match status" value="1"/>
</dbReference>
<feature type="transmembrane region" description="Helical" evidence="6">
    <location>
        <begin position="97"/>
        <end position="115"/>
    </location>
</feature>
<feature type="transmembrane region" description="Helical" evidence="6">
    <location>
        <begin position="142"/>
        <end position="171"/>
    </location>
</feature>
<gene>
    <name evidence="7" type="ORF">ACFPA8_11140</name>
</gene>
<comment type="similarity">
    <text evidence="2 6">Belongs to the 4-toluene sulfonate uptake permease (TSUP) (TC 2.A.102) family.</text>
</comment>
<evidence type="ECO:0000256" key="6">
    <source>
        <dbReference type="RuleBase" id="RU363041"/>
    </source>
</evidence>
<evidence type="ECO:0000256" key="3">
    <source>
        <dbReference type="ARBA" id="ARBA00022692"/>
    </source>
</evidence>
<protein>
    <recommendedName>
        <fullName evidence="6">Probable membrane transporter protein</fullName>
    </recommendedName>
</protein>
<comment type="caution">
    <text evidence="7">The sequence shown here is derived from an EMBL/GenBank/DDBJ whole genome shotgun (WGS) entry which is preliminary data.</text>
</comment>
<dbReference type="PANTHER" id="PTHR43701:SF2">
    <property type="entry name" value="MEMBRANE TRANSPORTER PROTEIN YJNA-RELATED"/>
    <property type="match status" value="1"/>
</dbReference>
<feature type="transmembrane region" description="Helical" evidence="6">
    <location>
        <begin position="208"/>
        <end position="226"/>
    </location>
</feature>
<feature type="transmembrane region" description="Helical" evidence="6">
    <location>
        <begin position="72"/>
        <end position="91"/>
    </location>
</feature>
<dbReference type="PANTHER" id="PTHR43701">
    <property type="entry name" value="MEMBRANE TRANSPORTER PROTEIN MJ0441-RELATED"/>
    <property type="match status" value="1"/>
</dbReference>
<evidence type="ECO:0000313" key="8">
    <source>
        <dbReference type="Proteomes" id="UP001595997"/>
    </source>
</evidence>
<name>A0ABV9A6F1_9ACTN</name>
<feature type="transmembrane region" description="Helical" evidence="6">
    <location>
        <begin position="177"/>
        <end position="196"/>
    </location>
</feature>
<keyword evidence="4 6" id="KW-1133">Transmembrane helix</keyword>
<feature type="transmembrane region" description="Helical" evidence="6">
    <location>
        <begin position="238"/>
        <end position="262"/>
    </location>
</feature>
<keyword evidence="3 6" id="KW-0812">Transmembrane</keyword>
<dbReference type="InterPro" id="IPR002781">
    <property type="entry name" value="TM_pro_TauE-like"/>
</dbReference>
<evidence type="ECO:0000313" key="7">
    <source>
        <dbReference type="EMBL" id="MFC4494686.1"/>
    </source>
</evidence>
<comment type="subcellular location">
    <subcellularLocation>
        <location evidence="6">Cell membrane</location>
        <topology evidence="6">Multi-pass membrane protein</topology>
    </subcellularLocation>
    <subcellularLocation>
        <location evidence="1">Membrane</location>
        <topology evidence="1">Multi-pass membrane protein</topology>
    </subcellularLocation>
</comment>
<reference evidence="8" key="1">
    <citation type="journal article" date="2019" name="Int. J. Syst. Evol. Microbiol.">
        <title>The Global Catalogue of Microorganisms (GCM) 10K type strain sequencing project: providing services to taxonomists for standard genome sequencing and annotation.</title>
        <authorList>
            <consortium name="The Broad Institute Genomics Platform"/>
            <consortium name="The Broad Institute Genome Sequencing Center for Infectious Disease"/>
            <person name="Wu L."/>
            <person name="Ma J."/>
        </authorList>
    </citation>
    <scope>NUCLEOTIDE SEQUENCE [LARGE SCALE GENOMIC DNA]</scope>
    <source>
        <strain evidence="8">CGMCC 4.7357</strain>
    </source>
</reference>
<keyword evidence="8" id="KW-1185">Reference proteome</keyword>
<keyword evidence="5 6" id="KW-0472">Membrane</keyword>
<dbReference type="InterPro" id="IPR051598">
    <property type="entry name" value="TSUP/Inactive_protease-like"/>
</dbReference>
<accession>A0ABV9A6F1</accession>
<evidence type="ECO:0000256" key="5">
    <source>
        <dbReference type="ARBA" id="ARBA00023136"/>
    </source>
</evidence>
<organism evidence="7 8">
    <name type="scientific">Streptomyces ovatisporus</name>
    <dbReference type="NCBI Taxonomy" id="1128682"/>
    <lineage>
        <taxon>Bacteria</taxon>
        <taxon>Bacillati</taxon>
        <taxon>Actinomycetota</taxon>
        <taxon>Actinomycetes</taxon>
        <taxon>Kitasatosporales</taxon>
        <taxon>Streptomycetaceae</taxon>
        <taxon>Streptomyces</taxon>
    </lineage>
</organism>
<evidence type="ECO:0000256" key="1">
    <source>
        <dbReference type="ARBA" id="ARBA00004141"/>
    </source>
</evidence>
<evidence type="ECO:0000256" key="4">
    <source>
        <dbReference type="ARBA" id="ARBA00022989"/>
    </source>
</evidence>
<keyword evidence="6" id="KW-1003">Cell membrane</keyword>
<evidence type="ECO:0000256" key="2">
    <source>
        <dbReference type="ARBA" id="ARBA00009142"/>
    </source>
</evidence>
<proteinExistence type="inferred from homology"/>
<dbReference type="RefSeq" id="WP_386446122.1">
    <property type="nucleotide sequence ID" value="NZ_JBHSFH010000005.1"/>
</dbReference>
<dbReference type="EMBL" id="JBHSFH010000005">
    <property type="protein sequence ID" value="MFC4494686.1"/>
    <property type="molecule type" value="Genomic_DNA"/>
</dbReference>
<sequence>MISILAALFGAVIGLALGLLGAGGSILAVPALVYGVGHPLHAAIPVSLAVVAVSSLGGVLPRERRREVQWRIAGVFGTAGIPAAFAGAALGRLLPQRWLFLAFAVLMTVVAIRMLRGSDEPVGACRTRDGGVNWRSCLPKSLLAGLGVGLLTGLFGVGGGFVIVPALSLLLGLGPQQAVATSLAVVFVNSVSGLAAHASAVTSMDLTVLLLFAGTSLAVSLAAARIAPRLPAATIRRWFAYVVLAVAAGVASTAILVPSALVA</sequence>
<feature type="transmembrane region" description="Helical" evidence="6">
    <location>
        <begin position="38"/>
        <end position="60"/>
    </location>
</feature>
<dbReference type="Proteomes" id="UP001595997">
    <property type="component" value="Unassembled WGS sequence"/>
</dbReference>